<dbReference type="AlphaFoldDB" id="G0V0Z3"/>
<dbReference type="InterPro" id="IPR049163">
    <property type="entry name" value="Pif1-like_2B_dom"/>
</dbReference>
<evidence type="ECO:0000256" key="1">
    <source>
        <dbReference type="ARBA" id="ARBA00001946"/>
    </source>
</evidence>
<dbReference type="EMBL" id="HE575324">
    <property type="protein sequence ID" value="CCC95314.1"/>
    <property type="molecule type" value="Genomic_DNA"/>
</dbReference>
<dbReference type="SMART" id="SM00382">
    <property type="entry name" value="AAA"/>
    <property type="match status" value="1"/>
</dbReference>
<dbReference type="InterPro" id="IPR027417">
    <property type="entry name" value="P-loop_NTPase"/>
</dbReference>
<evidence type="ECO:0000256" key="3">
    <source>
        <dbReference type="ARBA" id="ARBA00011245"/>
    </source>
</evidence>
<keyword evidence="4 6" id="KW-0233">DNA recombination</keyword>
<dbReference type="GO" id="GO:0016887">
    <property type="term" value="F:ATP hydrolysis activity"/>
    <property type="evidence" value="ECO:0007669"/>
    <property type="project" value="RHEA"/>
</dbReference>
<feature type="compositionally biased region" description="Basic and acidic residues" evidence="7">
    <location>
        <begin position="999"/>
        <end position="1011"/>
    </location>
</feature>
<evidence type="ECO:0000259" key="8">
    <source>
        <dbReference type="SMART" id="SM00382"/>
    </source>
</evidence>
<evidence type="ECO:0000256" key="5">
    <source>
        <dbReference type="ARBA" id="ARBA00048954"/>
    </source>
</evidence>
<dbReference type="GO" id="GO:0006281">
    <property type="term" value="P:DNA repair"/>
    <property type="evidence" value="ECO:0007669"/>
    <property type="project" value="UniProtKB-KW"/>
</dbReference>
<keyword evidence="6" id="KW-0067">ATP-binding</keyword>
<keyword evidence="6" id="KW-0227">DNA damage</keyword>
<dbReference type="GO" id="GO:0043139">
    <property type="term" value="F:5'-3' DNA helicase activity"/>
    <property type="evidence" value="ECO:0007669"/>
    <property type="project" value="UniProtKB-EC"/>
</dbReference>
<reference evidence="9" key="1">
    <citation type="journal article" date="2012" name="Proc. Natl. Acad. Sci. U.S.A.">
        <title>Antigenic diversity is generated by distinct evolutionary mechanisms in African trypanosome species.</title>
        <authorList>
            <person name="Jackson A.P."/>
            <person name="Berry A."/>
            <person name="Aslett M."/>
            <person name="Allison H.C."/>
            <person name="Burton P."/>
            <person name="Vavrova-Anderson J."/>
            <person name="Brown R."/>
            <person name="Browne H."/>
            <person name="Corton N."/>
            <person name="Hauser H."/>
            <person name="Gamble J."/>
            <person name="Gilderthorp R."/>
            <person name="Marcello L."/>
            <person name="McQuillan J."/>
            <person name="Otto T.D."/>
            <person name="Quail M.A."/>
            <person name="Sanders M.J."/>
            <person name="van Tonder A."/>
            <person name="Ginger M.L."/>
            <person name="Field M.C."/>
            <person name="Barry J.D."/>
            <person name="Hertz-Fowler C."/>
            <person name="Berriman M."/>
        </authorList>
    </citation>
    <scope>NUCLEOTIDE SEQUENCE</scope>
    <source>
        <strain evidence="9">IL3000</strain>
    </source>
</reference>
<evidence type="ECO:0000256" key="6">
    <source>
        <dbReference type="RuleBase" id="RU363044"/>
    </source>
</evidence>
<organism evidence="9">
    <name type="scientific">Trypanosoma congolense (strain IL3000)</name>
    <dbReference type="NCBI Taxonomy" id="1068625"/>
    <lineage>
        <taxon>Eukaryota</taxon>
        <taxon>Discoba</taxon>
        <taxon>Euglenozoa</taxon>
        <taxon>Kinetoplastea</taxon>
        <taxon>Metakinetoplastina</taxon>
        <taxon>Trypanosomatida</taxon>
        <taxon>Trypanosomatidae</taxon>
        <taxon>Trypanosoma</taxon>
        <taxon>Nannomonas</taxon>
    </lineage>
</organism>
<gene>
    <name evidence="9" type="ORF">TCIL3000_11_7500</name>
</gene>
<dbReference type="InterPro" id="IPR003593">
    <property type="entry name" value="AAA+_ATPase"/>
</dbReference>
<feature type="compositionally biased region" description="Acidic residues" evidence="7">
    <location>
        <begin position="232"/>
        <end position="242"/>
    </location>
</feature>
<keyword evidence="6" id="KW-0547">Nucleotide-binding</keyword>
<dbReference type="SUPFAM" id="SSF52540">
    <property type="entry name" value="P-loop containing nucleoside triphosphate hydrolases"/>
    <property type="match status" value="2"/>
</dbReference>
<dbReference type="InterPro" id="IPR010285">
    <property type="entry name" value="DNA_helicase_pif1-like_DEAD"/>
</dbReference>
<dbReference type="Pfam" id="PF21530">
    <property type="entry name" value="Pif1_2B_dom"/>
    <property type="match status" value="1"/>
</dbReference>
<dbReference type="GO" id="GO:0005524">
    <property type="term" value="F:ATP binding"/>
    <property type="evidence" value="ECO:0007669"/>
    <property type="project" value="UniProtKB-KW"/>
</dbReference>
<evidence type="ECO:0000256" key="4">
    <source>
        <dbReference type="ARBA" id="ARBA00023172"/>
    </source>
</evidence>
<protein>
    <recommendedName>
        <fullName evidence="6">ATP-dependent DNA helicase</fullName>
        <ecNumber evidence="6">5.6.2.3</ecNumber>
    </recommendedName>
</protein>
<keyword evidence="6" id="KW-0347">Helicase</keyword>
<accession>G0V0Z3</accession>
<evidence type="ECO:0000256" key="7">
    <source>
        <dbReference type="SAM" id="MobiDB-lite"/>
    </source>
</evidence>
<evidence type="ECO:0000313" key="9">
    <source>
        <dbReference type="EMBL" id="CCC95314.1"/>
    </source>
</evidence>
<dbReference type="GO" id="GO:0000723">
    <property type="term" value="P:telomere maintenance"/>
    <property type="evidence" value="ECO:0007669"/>
    <property type="project" value="InterPro"/>
</dbReference>
<dbReference type="Gene3D" id="3.40.50.300">
    <property type="entry name" value="P-loop containing nucleotide triphosphate hydrolases"/>
    <property type="match status" value="1"/>
</dbReference>
<dbReference type="CDD" id="cd18809">
    <property type="entry name" value="SF1_C_RecD"/>
    <property type="match status" value="1"/>
</dbReference>
<feature type="domain" description="AAA+ ATPase" evidence="8">
    <location>
        <begin position="427"/>
        <end position="569"/>
    </location>
</feature>
<comment type="catalytic activity">
    <reaction evidence="5 6">
        <text>ATP + H2O = ADP + phosphate + H(+)</text>
        <dbReference type="Rhea" id="RHEA:13065"/>
        <dbReference type="ChEBI" id="CHEBI:15377"/>
        <dbReference type="ChEBI" id="CHEBI:15378"/>
        <dbReference type="ChEBI" id="CHEBI:30616"/>
        <dbReference type="ChEBI" id="CHEBI:43474"/>
        <dbReference type="ChEBI" id="CHEBI:456216"/>
        <dbReference type="EC" id="5.6.2.3"/>
    </reaction>
</comment>
<keyword evidence="6" id="KW-0234">DNA repair</keyword>
<dbReference type="EC" id="5.6.2.3" evidence="6"/>
<feature type="region of interest" description="Disordered" evidence="7">
    <location>
        <begin position="996"/>
        <end position="1024"/>
    </location>
</feature>
<dbReference type="Pfam" id="PF05970">
    <property type="entry name" value="PIF1"/>
    <property type="match status" value="1"/>
</dbReference>
<dbReference type="VEuPathDB" id="TriTrypDB:TcIL3000.11.7500"/>
<sequence length="1024" mass="114260">MSTKGALTVATGWSTGGICRKHLGSEPFRTSPSHYARSLIPHPLFMMPSLALKGFTFTSRLSRHSPLLGRPKPCAIGSSCGVRMPTLYGGRRGFSTIAGGSCDSRSDVNACSASESQEGGSVVPCGATSFAIPHEQKLLVDKPPLICQVRRLASKRTGPTTVRMEAFGKCDNPRDSLAMLASPSVGSTGEGVGPGGHFTGSRPTRRLLVKLSHETTTYAVSSGVTEQQAHAEDEEQRSELVDDEVEDLYSEDDDPIFHAATSRSTKRDDESVLVLNIFTHRVVWSSSPTIRLLSALGIGLRRGERELDVIDPEALMRFRSKLRGNEVSWPSGWRSGLFVAVRRKLLFGVSAESAVAEIRKLIRDRYQEATRECVTTVVNSASGQNLDETHLLDKGKPADNYVTCDERLVGYADLNEEQKQILDFVMQGYNTYIGGGAGTGKSLLLQVIKQELVKRGLSVATTATTGIAARRLNGKTLHHCFGVNIHGEFTRRAELRAFDVIIVDEVSMLSKEVFEALEYQLRRAHGVSLPFGGVQVILSGDFLQLSAICSLSLVHSRIFRRNFAMLKLHQVVRQCEDSLFLHQLQELRRGIVPHDLQDTVQFLPAEKCSQWLEEGGADAVRLLPTNKEVEEVNQKQLDRLAGDAIVYPALLQPPSLCGQWTPTYIIEITAANPDSVDIRSVAALLEEYVLEFLQATPYASEYAFHTICQRYIVVYKLFTDAFAFRARIPPNMSEEEVRNFKFHLNGLETWLPMRESCLRLRETFESPHGLHTDADDYTLSRYAELHSMSSPLHLKIGAKVMLRANLTPGLVNGSIGTVVRFVELKENNLPVFVKTLERAAAVNIYKDYLRYEFNLDTILVPEVQFENGHRAVIPPTVFSVGGLSNTNHYSMDIVAVPLSLAYAFTVHKVQGLTLVGRVHLELSRMWPCDHLLYVAMSRVRNPEQLAVSSFRNDLVRCASECLLFDESLPPVKKVEILPSFFKASWITNPKRRKARSLRRRIEGEQPREGEKRHGRVRSRREYLR</sequence>
<name>G0V0Z3_TRYCI</name>
<dbReference type="InterPro" id="IPR051055">
    <property type="entry name" value="PIF1_helicase"/>
</dbReference>
<comment type="cofactor">
    <cofactor evidence="1 6">
        <name>Mg(2+)</name>
        <dbReference type="ChEBI" id="CHEBI:18420"/>
    </cofactor>
</comment>
<keyword evidence="6" id="KW-0378">Hydrolase</keyword>
<evidence type="ECO:0000256" key="2">
    <source>
        <dbReference type="ARBA" id="ARBA00009781"/>
    </source>
</evidence>
<proteinExistence type="inferred from homology"/>
<dbReference type="GO" id="GO:0006310">
    <property type="term" value="P:DNA recombination"/>
    <property type="evidence" value="ECO:0007669"/>
    <property type="project" value="UniProtKB-KW"/>
</dbReference>
<dbReference type="PANTHER" id="PTHR47642:SF6">
    <property type="entry name" value="ATP-DEPENDENT DNA HELICASE"/>
    <property type="match status" value="1"/>
</dbReference>
<comment type="similarity">
    <text evidence="2">Belongs to the helicase family. PIF1 subfamily.</text>
</comment>
<feature type="region of interest" description="Disordered" evidence="7">
    <location>
        <begin position="222"/>
        <end position="242"/>
    </location>
</feature>
<comment type="subunit">
    <text evidence="3">Monomer.</text>
</comment>
<dbReference type="PANTHER" id="PTHR47642">
    <property type="entry name" value="ATP-DEPENDENT DNA HELICASE"/>
    <property type="match status" value="1"/>
</dbReference>